<dbReference type="Pfam" id="PF02384">
    <property type="entry name" value="N6_Mtase"/>
    <property type="match status" value="1"/>
</dbReference>
<dbReference type="RefSeq" id="WP_188764574.1">
    <property type="nucleotide sequence ID" value="NZ_BMKK01000001.1"/>
</dbReference>
<gene>
    <name evidence="9" type="ORF">GCM10011514_06450</name>
</gene>
<sequence length="260" mass="29625">MAKTVDVPKPLRAFNTEFNKLSYKYDTADVFSDLIDLMVTFFKYEGDKELGDKLKKQYKNDYEQLCICVREMFVAYRNGIGEGDDNEYNWYDGIGEFYEVITSSYKSSRLGQFFTPAPICEMMAAIIVSNCQNVKINDPCCGSGRMLLASGRFARNSHFFATDIDQICTKMTAINMCIHGLVGQVVCADALWYGDTWRFGYQINDTLKYGLPSIRSITQEECFQSKIIQKEAKITEVVPPEFEVKMPGIKKPGITQLTLF</sequence>
<dbReference type="EC" id="2.1.1.72" evidence="2"/>
<dbReference type="InterPro" id="IPR051537">
    <property type="entry name" value="DNA_Adenine_Mtase"/>
</dbReference>
<evidence type="ECO:0000313" key="9">
    <source>
        <dbReference type="EMBL" id="GGD45118.1"/>
    </source>
</evidence>
<dbReference type="InterPro" id="IPR003356">
    <property type="entry name" value="DNA_methylase_A-5"/>
</dbReference>
<keyword evidence="4" id="KW-0808">Transferase</keyword>
<evidence type="ECO:0000256" key="4">
    <source>
        <dbReference type="ARBA" id="ARBA00022679"/>
    </source>
</evidence>
<evidence type="ECO:0000256" key="1">
    <source>
        <dbReference type="ARBA" id="ARBA00006594"/>
    </source>
</evidence>
<protein>
    <recommendedName>
        <fullName evidence="2">site-specific DNA-methyltransferase (adenine-specific)</fullName>
        <ecNumber evidence="2">2.1.1.72</ecNumber>
    </recommendedName>
</protein>
<keyword evidence="3" id="KW-0489">Methyltransferase</keyword>
<keyword evidence="9" id="KW-0255">Endonuclease</keyword>
<evidence type="ECO:0000256" key="2">
    <source>
        <dbReference type="ARBA" id="ARBA00011900"/>
    </source>
</evidence>
<evidence type="ECO:0000256" key="5">
    <source>
        <dbReference type="ARBA" id="ARBA00022691"/>
    </source>
</evidence>
<reference evidence="9" key="1">
    <citation type="journal article" date="2014" name="Int. J. Syst. Evol. Microbiol.">
        <title>Complete genome sequence of Corynebacterium casei LMG S-19264T (=DSM 44701T), isolated from a smear-ripened cheese.</title>
        <authorList>
            <consortium name="US DOE Joint Genome Institute (JGI-PGF)"/>
            <person name="Walter F."/>
            <person name="Albersmeier A."/>
            <person name="Kalinowski J."/>
            <person name="Ruckert C."/>
        </authorList>
    </citation>
    <scope>NUCLEOTIDE SEQUENCE</scope>
    <source>
        <strain evidence="9">CGMCC 1.15958</strain>
    </source>
</reference>
<proteinExistence type="inferred from homology"/>
<dbReference type="PRINTS" id="PR00507">
    <property type="entry name" value="N12N6MTFRASE"/>
</dbReference>
<dbReference type="GO" id="GO:0009307">
    <property type="term" value="P:DNA restriction-modification system"/>
    <property type="evidence" value="ECO:0007669"/>
    <property type="project" value="UniProtKB-KW"/>
</dbReference>
<dbReference type="GO" id="GO:0003677">
    <property type="term" value="F:DNA binding"/>
    <property type="evidence" value="ECO:0007669"/>
    <property type="project" value="InterPro"/>
</dbReference>
<dbReference type="SUPFAM" id="SSF53335">
    <property type="entry name" value="S-adenosyl-L-methionine-dependent methyltransferases"/>
    <property type="match status" value="1"/>
</dbReference>
<dbReference type="GO" id="GO:0009007">
    <property type="term" value="F:site-specific DNA-methyltransferase (adenine-specific) activity"/>
    <property type="evidence" value="ECO:0007669"/>
    <property type="project" value="UniProtKB-EC"/>
</dbReference>
<reference evidence="9" key="2">
    <citation type="submission" date="2020-09" db="EMBL/GenBank/DDBJ databases">
        <authorList>
            <person name="Sun Q."/>
            <person name="Zhou Y."/>
        </authorList>
    </citation>
    <scope>NUCLEOTIDE SEQUENCE</scope>
    <source>
        <strain evidence="9">CGMCC 1.15958</strain>
    </source>
</reference>
<organism evidence="9 10">
    <name type="scientific">Emticicia aquatilis</name>
    <dbReference type="NCBI Taxonomy" id="1537369"/>
    <lineage>
        <taxon>Bacteria</taxon>
        <taxon>Pseudomonadati</taxon>
        <taxon>Bacteroidota</taxon>
        <taxon>Cytophagia</taxon>
        <taxon>Cytophagales</taxon>
        <taxon>Leadbetterellaceae</taxon>
        <taxon>Emticicia</taxon>
    </lineage>
</organism>
<keyword evidence="9" id="KW-0378">Hydrolase</keyword>
<evidence type="ECO:0000256" key="7">
    <source>
        <dbReference type="ARBA" id="ARBA00047942"/>
    </source>
</evidence>
<keyword evidence="6" id="KW-0680">Restriction system</keyword>
<dbReference type="InterPro" id="IPR029063">
    <property type="entry name" value="SAM-dependent_MTases_sf"/>
</dbReference>
<dbReference type="GO" id="GO:0008170">
    <property type="term" value="F:N-methyltransferase activity"/>
    <property type="evidence" value="ECO:0007669"/>
    <property type="project" value="InterPro"/>
</dbReference>
<dbReference type="Proteomes" id="UP000609064">
    <property type="component" value="Unassembled WGS sequence"/>
</dbReference>
<dbReference type="PANTHER" id="PTHR42933">
    <property type="entry name" value="SLR6095 PROTEIN"/>
    <property type="match status" value="1"/>
</dbReference>
<evidence type="ECO:0000256" key="6">
    <source>
        <dbReference type="ARBA" id="ARBA00022747"/>
    </source>
</evidence>
<dbReference type="PANTHER" id="PTHR42933:SF1">
    <property type="entry name" value="SITE-SPECIFIC DNA-METHYLTRANSFERASE (ADENINE-SPECIFIC)"/>
    <property type="match status" value="1"/>
</dbReference>
<keyword evidence="9" id="KW-0540">Nuclease</keyword>
<name>A0A917DKV4_9BACT</name>
<evidence type="ECO:0000256" key="3">
    <source>
        <dbReference type="ARBA" id="ARBA00022603"/>
    </source>
</evidence>
<keyword evidence="5" id="KW-0949">S-adenosyl-L-methionine</keyword>
<dbReference type="AlphaFoldDB" id="A0A917DKV4"/>
<comment type="similarity">
    <text evidence="1">Belongs to the N(4)/N(6)-methyltransferase family.</text>
</comment>
<comment type="caution">
    <text evidence="9">The sequence shown here is derived from an EMBL/GenBank/DDBJ whole genome shotgun (WGS) entry which is preliminary data.</text>
</comment>
<dbReference type="EMBL" id="BMKK01000001">
    <property type="protein sequence ID" value="GGD45118.1"/>
    <property type="molecule type" value="Genomic_DNA"/>
</dbReference>
<dbReference type="GO" id="GO:0004519">
    <property type="term" value="F:endonuclease activity"/>
    <property type="evidence" value="ECO:0007669"/>
    <property type="project" value="UniProtKB-KW"/>
</dbReference>
<comment type="catalytic activity">
    <reaction evidence="7">
        <text>a 2'-deoxyadenosine in DNA + S-adenosyl-L-methionine = an N(6)-methyl-2'-deoxyadenosine in DNA + S-adenosyl-L-homocysteine + H(+)</text>
        <dbReference type="Rhea" id="RHEA:15197"/>
        <dbReference type="Rhea" id="RHEA-COMP:12418"/>
        <dbReference type="Rhea" id="RHEA-COMP:12419"/>
        <dbReference type="ChEBI" id="CHEBI:15378"/>
        <dbReference type="ChEBI" id="CHEBI:57856"/>
        <dbReference type="ChEBI" id="CHEBI:59789"/>
        <dbReference type="ChEBI" id="CHEBI:90615"/>
        <dbReference type="ChEBI" id="CHEBI:90616"/>
        <dbReference type="EC" id="2.1.1.72"/>
    </reaction>
</comment>
<feature type="domain" description="DNA methylase adenine-specific" evidence="8">
    <location>
        <begin position="92"/>
        <end position="184"/>
    </location>
</feature>
<dbReference type="Gene3D" id="3.40.50.150">
    <property type="entry name" value="Vaccinia Virus protein VP39"/>
    <property type="match status" value="1"/>
</dbReference>
<evidence type="ECO:0000259" key="8">
    <source>
        <dbReference type="Pfam" id="PF02384"/>
    </source>
</evidence>
<evidence type="ECO:0000313" key="10">
    <source>
        <dbReference type="Proteomes" id="UP000609064"/>
    </source>
</evidence>
<keyword evidence="10" id="KW-1185">Reference proteome</keyword>
<accession>A0A917DKV4</accession>
<dbReference type="GO" id="GO:0032259">
    <property type="term" value="P:methylation"/>
    <property type="evidence" value="ECO:0007669"/>
    <property type="project" value="UniProtKB-KW"/>
</dbReference>